<dbReference type="Gene3D" id="2.60.120.330">
    <property type="entry name" value="B-lactam Antibiotic, Isopenicillin N Synthase, Chain"/>
    <property type="match status" value="2"/>
</dbReference>
<dbReference type="GO" id="GO:0046872">
    <property type="term" value="F:metal ion binding"/>
    <property type="evidence" value="ECO:0007669"/>
    <property type="project" value="UniProtKB-KW"/>
</dbReference>
<evidence type="ECO:0000313" key="7">
    <source>
        <dbReference type="EMBL" id="RLM64876.1"/>
    </source>
</evidence>
<dbReference type="InterPro" id="IPR005123">
    <property type="entry name" value="Oxoglu/Fe-dep_dioxygenase_dom"/>
</dbReference>
<sequence length="268" mass="30156">MASRLQLPRGSWLSSHALPVINIDRLSMGEAMRALVIQEIALACREQGCFQVVNHGISKSVMKGALEAASEFFELSTEHKEKFASADVQQPIRYDMSSRDGISTARSLLKHYANPLEDWVQFWPINPRTYSDKVGLAFHSDYGFITILLQSSPGLEVVHHEDDTWTAVPAIPGALHVHIGDNLEVLSNGQLKSLVHRAILNPDESRISIASIHGLSMDEKVHCTKELVDEEHPEMYKESSFQESLDFLPSSMNNYKRFVESLKIDRDE</sequence>
<dbReference type="InterPro" id="IPR026992">
    <property type="entry name" value="DIOX_N"/>
</dbReference>
<keyword evidence="2 5" id="KW-0479">Metal-binding</keyword>
<evidence type="ECO:0000256" key="4">
    <source>
        <dbReference type="ARBA" id="ARBA00023004"/>
    </source>
</evidence>
<dbReference type="Pfam" id="PF14226">
    <property type="entry name" value="DIOX_N"/>
    <property type="match status" value="1"/>
</dbReference>
<evidence type="ECO:0000259" key="6">
    <source>
        <dbReference type="PROSITE" id="PS51471"/>
    </source>
</evidence>
<dbReference type="EMBL" id="PQIB02000015">
    <property type="protein sequence ID" value="RLM64876.1"/>
    <property type="molecule type" value="Genomic_DNA"/>
</dbReference>
<dbReference type="Proteomes" id="UP000275267">
    <property type="component" value="Unassembled WGS sequence"/>
</dbReference>
<evidence type="ECO:0000256" key="5">
    <source>
        <dbReference type="RuleBase" id="RU003682"/>
    </source>
</evidence>
<evidence type="ECO:0000313" key="8">
    <source>
        <dbReference type="Proteomes" id="UP000275267"/>
    </source>
</evidence>
<comment type="similarity">
    <text evidence="1 5">Belongs to the iron/ascorbate-dependent oxidoreductase family.</text>
</comment>
<reference evidence="8" key="1">
    <citation type="journal article" date="2019" name="Nat. Commun.">
        <title>The genome of broomcorn millet.</title>
        <authorList>
            <person name="Zou C."/>
            <person name="Miki D."/>
            <person name="Li D."/>
            <person name="Tang Q."/>
            <person name="Xiao L."/>
            <person name="Rajput S."/>
            <person name="Deng P."/>
            <person name="Jia W."/>
            <person name="Huang R."/>
            <person name="Zhang M."/>
            <person name="Sun Y."/>
            <person name="Hu J."/>
            <person name="Fu X."/>
            <person name="Schnable P.S."/>
            <person name="Li F."/>
            <person name="Zhang H."/>
            <person name="Feng B."/>
            <person name="Zhu X."/>
            <person name="Liu R."/>
            <person name="Schnable J.C."/>
            <person name="Zhu J.-K."/>
            <person name="Zhang H."/>
        </authorList>
    </citation>
    <scope>NUCLEOTIDE SEQUENCE [LARGE SCALE GENOMIC DNA]</scope>
</reference>
<name>A0A3L6PW24_PANMI</name>
<dbReference type="OrthoDB" id="627829at2759"/>
<feature type="domain" description="Fe2OG dioxygenase" evidence="6">
    <location>
        <begin position="116"/>
        <end position="215"/>
    </location>
</feature>
<evidence type="ECO:0000256" key="2">
    <source>
        <dbReference type="ARBA" id="ARBA00022723"/>
    </source>
</evidence>
<dbReference type="STRING" id="4540.A0A3L6PW24"/>
<keyword evidence="4 5" id="KW-0408">Iron</keyword>
<dbReference type="GO" id="GO:0016491">
    <property type="term" value="F:oxidoreductase activity"/>
    <property type="evidence" value="ECO:0007669"/>
    <property type="project" value="UniProtKB-KW"/>
</dbReference>
<dbReference type="InterPro" id="IPR050295">
    <property type="entry name" value="Plant_2OG-oxidoreductases"/>
</dbReference>
<comment type="caution">
    <text evidence="7">The sequence shown here is derived from an EMBL/GenBank/DDBJ whole genome shotgun (WGS) entry which is preliminary data.</text>
</comment>
<dbReference type="InterPro" id="IPR044861">
    <property type="entry name" value="IPNS-like_FE2OG_OXY"/>
</dbReference>
<dbReference type="Pfam" id="PF03171">
    <property type="entry name" value="2OG-FeII_Oxy"/>
    <property type="match status" value="1"/>
</dbReference>
<dbReference type="InterPro" id="IPR027443">
    <property type="entry name" value="IPNS-like_sf"/>
</dbReference>
<dbReference type="SUPFAM" id="SSF51197">
    <property type="entry name" value="Clavaminate synthase-like"/>
    <property type="match status" value="1"/>
</dbReference>
<evidence type="ECO:0000256" key="3">
    <source>
        <dbReference type="ARBA" id="ARBA00023002"/>
    </source>
</evidence>
<keyword evidence="3 5" id="KW-0560">Oxidoreductase</keyword>
<organism evidence="7 8">
    <name type="scientific">Panicum miliaceum</name>
    <name type="common">Proso millet</name>
    <name type="synonym">Broomcorn millet</name>
    <dbReference type="NCBI Taxonomy" id="4540"/>
    <lineage>
        <taxon>Eukaryota</taxon>
        <taxon>Viridiplantae</taxon>
        <taxon>Streptophyta</taxon>
        <taxon>Embryophyta</taxon>
        <taxon>Tracheophyta</taxon>
        <taxon>Spermatophyta</taxon>
        <taxon>Magnoliopsida</taxon>
        <taxon>Liliopsida</taxon>
        <taxon>Poales</taxon>
        <taxon>Poaceae</taxon>
        <taxon>PACMAD clade</taxon>
        <taxon>Panicoideae</taxon>
        <taxon>Panicodae</taxon>
        <taxon>Paniceae</taxon>
        <taxon>Panicinae</taxon>
        <taxon>Panicum</taxon>
        <taxon>Panicum sect. Panicum</taxon>
    </lineage>
</organism>
<dbReference type="AlphaFoldDB" id="A0A3L6PW24"/>
<keyword evidence="8" id="KW-1185">Reference proteome</keyword>
<gene>
    <name evidence="7" type="ORF">C2845_PM16G23300</name>
</gene>
<protein>
    <submittedName>
        <fullName evidence="7">Flavonol synthase/flavanone 3-hydroxylase</fullName>
    </submittedName>
</protein>
<dbReference type="PROSITE" id="PS51471">
    <property type="entry name" value="FE2OG_OXY"/>
    <property type="match status" value="1"/>
</dbReference>
<proteinExistence type="inferred from homology"/>
<evidence type="ECO:0000256" key="1">
    <source>
        <dbReference type="ARBA" id="ARBA00008056"/>
    </source>
</evidence>
<accession>A0A3L6PW24</accession>
<dbReference type="PANTHER" id="PTHR47991">
    <property type="entry name" value="OXOGLUTARATE/IRON-DEPENDENT DIOXYGENASE"/>
    <property type="match status" value="1"/>
</dbReference>